<gene>
    <name evidence="3" type="ORF">MSKU9_1377</name>
</gene>
<proteinExistence type="predicted"/>
<reference evidence="4" key="1">
    <citation type="submission" date="2017-01" db="EMBL/GenBank/DDBJ databases">
        <title>Komagataeibacter sp. MSKU9 whole genome sequencing project.</title>
        <authorList>
            <person name="Matsutani M."/>
            <person name="Naloka K."/>
            <person name="Theeragool G."/>
            <person name="Yakushi T."/>
            <person name="Matsushita K."/>
        </authorList>
    </citation>
    <scope>NUCLEOTIDE SEQUENCE [LARGE SCALE GENOMIC DNA]</scope>
    <source>
        <strain evidence="4">MSKU9</strain>
    </source>
</reference>
<dbReference type="PROSITE" id="PS50846">
    <property type="entry name" value="HMA_2"/>
    <property type="match status" value="1"/>
</dbReference>
<dbReference type="InterPro" id="IPR001802">
    <property type="entry name" value="MerP/CopZ"/>
</dbReference>
<dbReference type="PRINTS" id="PR00946">
    <property type="entry name" value="HGSCAVENGER"/>
</dbReference>
<accession>A0A4V0WNF0</accession>
<dbReference type="EMBL" id="BDLU01000032">
    <property type="protein sequence ID" value="GCE83236.1"/>
    <property type="molecule type" value="Genomic_DNA"/>
</dbReference>
<evidence type="ECO:0000313" key="4">
    <source>
        <dbReference type="Proteomes" id="UP000315095"/>
    </source>
</evidence>
<dbReference type="Proteomes" id="UP000315095">
    <property type="component" value="Unassembled WGS sequence"/>
</dbReference>
<dbReference type="GO" id="GO:0046872">
    <property type="term" value="F:metal ion binding"/>
    <property type="evidence" value="ECO:0007669"/>
    <property type="project" value="UniProtKB-KW"/>
</dbReference>
<keyword evidence="4" id="KW-1185">Reference proteome</keyword>
<dbReference type="FunFam" id="3.30.70.100:FF:000001">
    <property type="entry name" value="ATPase copper transporting beta"/>
    <property type="match status" value="1"/>
</dbReference>
<accession>A0A4P5NZE7</accession>
<dbReference type="PANTHER" id="PTHR46594">
    <property type="entry name" value="P-TYPE CATION-TRANSPORTING ATPASE"/>
    <property type="match status" value="1"/>
</dbReference>
<evidence type="ECO:0000313" key="3">
    <source>
        <dbReference type="EMBL" id="GCE83236.1"/>
    </source>
</evidence>
<protein>
    <submittedName>
        <fullName evidence="3">Mercuric ion-binding protein</fullName>
    </submittedName>
</protein>
<dbReference type="Gene3D" id="3.30.70.100">
    <property type="match status" value="1"/>
</dbReference>
<evidence type="ECO:0000256" key="1">
    <source>
        <dbReference type="ARBA" id="ARBA00022723"/>
    </source>
</evidence>
<dbReference type="Pfam" id="PF00403">
    <property type="entry name" value="HMA"/>
    <property type="match status" value="1"/>
</dbReference>
<name>A0A4V0WNF0_9PROT</name>
<sequence length="97" mass="10275">MLLSGVIAPVLNHRHPYRLPAGAKGDQIMETITLNISGMTCDGCASKVVRALEAVDGVSMVEVSLEQGKAFITYDGRTTNPEDLFAAVDDAGFDAGY</sequence>
<dbReference type="PANTHER" id="PTHR46594:SF4">
    <property type="entry name" value="P-TYPE CATION-TRANSPORTING ATPASE"/>
    <property type="match status" value="1"/>
</dbReference>
<dbReference type="InterPro" id="IPR036163">
    <property type="entry name" value="HMA_dom_sf"/>
</dbReference>
<comment type="caution">
    <text evidence="3">The sequence shown here is derived from an EMBL/GenBank/DDBJ whole genome shotgun (WGS) entry which is preliminary data.</text>
</comment>
<organism evidence="3 4">
    <name type="scientific">Komagataeibacter diospyri</name>
    <dbReference type="NCBI Taxonomy" id="1932662"/>
    <lineage>
        <taxon>Bacteria</taxon>
        <taxon>Pseudomonadati</taxon>
        <taxon>Pseudomonadota</taxon>
        <taxon>Alphaproteobacteria</taxon>
        <taxon>Acetobacterales</taxon>
        <taxon>Acetobacteraceae</taxon>
        <taxon>Komagataeibacter</taxon>
    </lineage>
</organism>
<dbReference type="CDD" id="cd00371">
    <property type="entry name" value="HMA"/>
    <property type="match status" value="1"/>
</dbReference>
<dbReference type="SUPFAM" id="SSF55008">
    <property type="entry name" value="HMA, heavy metal-associated domain"/>
    <property type="match status" value="1"/>
</dbReference>
<dbReference type="InterPro" id="IPR006121">
    <property type="entry name" value="HMA_dom"/>
</dbReference>
<keyword evidence="1" id="KW-0479">Metal-binding</keyword>
<evidence type="ECO:0000259" key="2">
    <source>
        <dbReference type="PROSITE" id="PS50846"/>
    </source>
</evidence>
<feature type="domain" description="HMA" evidence="2">
    <location>
        <begin position="30"/>
        <end position="96"/>
    </location>
</feature>
<dbReference type="AlphaFoldDB" id="A0A4V0WNF0"/>